<keyword evidence="1" id="KW-1133">Transmembrane helix</keyword>
<reference evidence="2 3" key="1">
    <citation type="submission" date="2021-01" db="EMBL/GenBank/DDBJ databases">
        <title>Tumebacillus sp. strain ITR2 16S ribosomal RNA gene Genome sequencing and assembly.</title>
        <authorList>
            <person name="Kang M."/>
        </authorList>
    </citation>
    <scope>NUCLEOTIDE SEQUENCE [LARGE SCALE GENOMIC DNA]</scope>
    <source>
        <strain evidence="2 3">ITR2</strain>
    </source>
</reference>
<gene>
    <name evidence="2" type="ORF">JJB07_11940</name>
</gene>
<feature type="transmembrane region" description="Helical" evidence="1">
    <location>
        <begin position="88"/>
        <end position="109"/>
    </location>
</feature>
<dbReference type="PANTHER" id="PTHR43801:SF1">
    <property type="entry name" value="POLYPRENYL SYNTHETASE"/>
    <property type="match status" value="1"/>
</dbReference>
<protein>
    <submittedName>
        <fullName evidence="2">DUF116 domain-containing protein</fullName>
    </submittedName>
</protein>
<comment type="caution">
    <text evidence="2">The sequence shown here is derived from an EMBL/GenBank/DDBJ whole genome shotgun (WGS) entry which is preliminary data.</text>
</comment>
<dbReference type="PANTHER" id="PTHR43801">
    <property type="entry name" value="NUCLEOTIDE-BINDING PROTEIN-RELATED"/>
    <property type="match status" value="1"/>
</dbReference>
<dbReference type="InterPro" id="IPR002829">
    <property type="entry name" value="DUF116"/>
</dbReference>
<evidence type="ECO:0000313" key="2">
    <source>
        <dbReference type="EMBL" id="MBL0387364.1"/>
    </source>
</evidence>
<proteinExistence type="predicted"/>
<accession>A0ABS1JBF0</accession>
<feature type="transmembrane region" description="Helical" evidence="1">
    <location>
        <begin position="45"/>
        <end position="68"/>
    </location>
</feature>
<organism evidence="2 3">
    <name type="scientific">Tumebacillus amylolyticus</name>
    <dbReference type="NCBI Taxonomy" id="2801339"/>
    <lineage>
        <taxon>Bacteria</taxon>
        <taxon>Bacillati</taxon>
        <taxon>Bacillota</taxon>
        <taxon>Bacilli</taxon>
        <taxon>Bacillales</taxon>
        <taxon>Alicyclobacillaceae</taxon>
        <taxon>Tumebacillus</taxon>
    </lineage>
</organism>
<dbReference type="Proteomes" id="UP000602284">
    <property type="component" value="Unassembled WGS sequence"/>
</dbReference>
<dbReference type="RefSeq" id="WP_201635281.1">
    <property type="nucleotide sequence ID" value="NZ_JAEQNB010000003.1"/>
</dbReference>
<evidence type="ECO:0000256" key="1">
    <source>
        <dbReference type="SAM" id="Phobius"/>
    </source>
</evidence>
<keyword evidence="1" id="KW-0812">Transmembrane</keyword>
<dbReference type="Pfam" id="PF01976">
    <property type="entry name" value="DUF116"/>
    <property type="match status" value="1"/>
</dbReference>
<dbReference type="EMBL" id="JAEQNB010000003">
    <property type="protein sequence ID" value="MBL0387364.1"/>
    <property type="molecule type" value="Genomic_DNA"/>
</dbReference>
<keyword evidence="1" id="KW-0472">Membrane</keyword>
<evidence type="ECO:0000313" key="3">
    <source>
        <dbReference type="Proteomes" id="UP000602284"/>
    </source>
</evidence>
<keyword evidence="3" id="KW-1185">Reference proteome</keyword>
<sequence length="283" mass="31249">MSNVVETSVDASPEVTISPRKLGDTWDGWAGEVEENNGDLETSPWYFLSFATTVLLALTAIVWTALFLVEPRLAELPVWLSRSVSMSVWGVLSAVNLMFALVVLTVATGKNFVPFMKGRHIALSSIIPWSVKAGKLFGLSKDRIANSVLQVGNRLTVANQGVIERDELLILLPRCLDKQTRDDIKLMTSKYDIDFHICAGGQMARQLLVEKKPKGVIAVACERDLMAGVQDVKAAVPVIAIANKRPEGPCRNTNINMTEMENAIRMYLGKELLPVERELVEQN</sequence>
<name>A0ABS1JBF0_9BACL</name>